<dbReference type="SUPFAM" id="SSF69593">
    <property type="entry name" value="Glycerol-3-phosphate (1)-acyltransferase"/>
    <property type="match status" value="1"/>
</dbReference>
<sequence length="440" mass="49996">MSDVVSKVQQAWAIPIPERKDPPALLRTATFAVFFNASIILTNLTQFIASPLYILPITRPLYESAIAYTKLGFGRLIVAISQLFGPTRLVITYQREDGSVGDANEILRRDKKGAFQGLQLPSKSVWMSNHQVYTDWLYLWNVAYFADLADSIIIILKDSLKWIPFVGWGMIFFRFIFLSRSWSKDQATLGRHLRFMSSGANTKRSTASKLLLLIFPEGTLVSKLTRPTSRAFAEKQRFADCRNLLLPRSTGILFCLRELLAQTPDLKLVDFTIGYPGIPPAGYGQSYYTLRSIFMQGVSPPYVHLHLRVSDAQSVPLGVVTPIKNSSGEMTGVQDATDEEKAAFDVWLREDRWRKKDDLMDRFYRDGDFVGGRHKRERQQATGVDNSAGKEIYVAKDSSYVEIPVHLRGLREIGDLFCWFTPVFASFASWHAYQYLARRS</sequence>
<organism evidence="3 4">
    <name type="scientific">Ceraceosorus guamensis</name>
    <dbReference type="NCBI Taxonomy" id="1522189"/>
    <lineage>
        <taxon>Eukaryota</taxon>
        <taxon>Fungi</taxon>
        <taxon>Dikarya</taxon>
        <taxon>Basidiomycota</taxon>
        <taxon>Ustilaginomycotina</taxon>
        <taxon>Exobasidiomycetes</taxon>
        <taxon>Ceraceosorales</taxon>
        <taxon>Ceraceosoraceae</taxon>
        <taxon>Ceraceosorus</taxon>
    </lineage>
</organism>
<feature type="domain" description="Phospholipid/glycerol acyltransferase" evidence="2">
    <location>
        <begin position="124"/>
        <end position="276"/>
    </location>
</feature>
<keyword evidence="1" id="KW-0812">Transmembrane</keyword>
<evidence type="ECO:0000313" key="3">
    <source>
        <dbReference type="EMBL" id="PWN45838.1"/>
    </source>
</evidence>
<keyword evidence="1" id="KW-0472">Membrane</keyword>
<dbReference type="EMBL" id="KZ819353">
    <property type="protein sequence ID" value="PWN45838.1"/>
    <property type="molecule type" value="Genomic_DNA"/>
</dbReference>
<dbReference type="STRING" id="1522189.A0A316W9T9"/>
<dbReference type="OrthoDB" id="189226at2759"/>
<keyword evidence="1" id="KW-1133">Transmembrane helix</keyword>
<evidence type="ECO:0000256" key="1">
    <source>
        <dbReference type="SAM" id="Phobius"/>
    </source>
</evidence>
<keyword evidence="3" id="KW-0808">Transferase</keyword>
<feature type="transmembrane region" description="Helical" evidence="1">
    <location>
        <begin position="31"/>
        <end position="55"/>
    </location>
</feature>
<dbReference type="Pfam" id="PF01553">
    <property type="entry name" value="Acyltransferase"/>
    <property type="match status" value="1"/>
</dbReference>
<evidence type="ECO:0000313" key="4">
    <source>
        <dbReference type="Proteomes" id="UP000245783"/>
    </source>
</evidence>
<dbReference type="SMART" id="SM00563">
    <property type="entry name" value="PlsC"/>
    <property type="match status" value="1"/>
</dbReference>
<dbReference type="Proteomes" id="UP000245783">
    <property type="component" value="Unassembled WGS sequence"/>
</dbReference>
<dbReference type="GO" id="GO:0036149">
    <property type="term" value="P:phosphatidylinositol acyl-chain remodeling"/>
    <property type="evidence" value="ECO:0007669"/>
    <property type="project" value="TreeGrafter"/>
</dbReference>
<reference evidence="3 4" key="1">
    <citation type="journal article" date="2018" name="Mol. Biol. Evol.">
        <title>Broad Genomic Sampling Reveals a Smut Pathogenic Ancestry of the Fungal Clade Ustilaginomycotina.</title>
        <authorList>
            <person name="Kijpornyongpan T."/>
            <person name="Mondo S.J."/>
            <person name="Barry K."/>
            <person name="Sandor L."/>
            <person name="Lee J."/>
            <person name="Lipzen A."/>
            <person name="Pangilinan J."/>
            <person name="LaButti K."/>
            <person name="Hainaut M."/>
            <person name="Henrissat B."/>
            <person name="Grigoriev I.V."/>
            <person name="Spatafora J.W."/>
            <person name="Aime M.C."/>
        </authorList>
    </citation>
    <scope>NUCLEOTIDE SEQUENCE [LARGE SCALE GENOMIC DNA]</scope>
    <source>
        <strain evidence="3 4">MCA 4658</strain>
    </source>
</reference>
<dbReference type="RefSeq" id="XP_025372998.1">
    <property type="nucleotide sequence ID" value="XM_025512797.1"/>
</dbReference>
<dbReference type="PANTHER" id="PTHR10983">
    <property type="entry name" value="1-ACYLGLYCEROL-3-PHOSPHATE ACYLTRANSFERASE-RELATED"/>
    <property type="match status" value="1"/>
</dbReference>
<dbReference type="InParanoid" id="A0A316W9T9"/>
<evidence type="ECO:0000259" key="2">
    <source>
        <dbReference type="SMART" id="SM00563"/>
    </source>
</evidence>
<dbReference type="CDD" id="cd07990">
    <property type="entry name" value="LPLAT_LCLAT1-like"/>
    <property type="match status" value="1"/>
</dbReference>
<dbReference type="AlphaFoldDB" id="A0A316W9T9"/>
<accession>A0A316W9T9</accession>
<keyword evidence="4" id="KW-1185">Reference proteome</keyword>
<dbReference type="GO" id="GO:0005783">
    <property type="term" value="C:endoplasmic reticulum"/>
    <property type="evidence" value="ECO:0007669"/>
    <property type="project" value="TreeGrafter"/>
</dbReference>
<dbReference type="GeneID" id="37034667"/>
<gene>
    <name evidence="3" type="ORF">IE81DRAFT_319677</name>
</gene>
<name>A0A316W9T9_9BASI</name>
<dbReference type="GO" id="GO:0016746">
    <property type="term" value="F:acyltransferase activity"/>
    <property type="evidence" value="ECO:0007669"/>
    <property type="project" value="UniProtKB-KW"/>
</dbReference>
<dbReference type="PANTHER" id="PTHR10983:SF16">
    <property type="entry name" value="LYSOCARDIOLIPIN ACYLTRANSFERASE 1"/>
    <property type="match status" value="1"/>
</dbReference>
<dbReference type="InterPro" id="IPR002123">
    <property type="entry name" value="Plipid/glycerol_acylTrfase"/>
</dbReference>
<keyword evidence="3" id="KW-0012">Acyltransferase</keyword>
<dbReference type="FunCoup" id="A0A316W9T9">
    <property type="interactions" value="272"/>
</dbReference>
<protein>
    <submittedName>
        <fullName evidence="3">Acyltransferase-domain-containing protein</fullName>
    </submittedName>
</protein>
<proteinExistence type="predicted"/>